<dbReference type="PANTHER" id="PTHR36587:SF2">
    <property type="entry name" value="EXPRESSION SITE-ASSOCIATED GENE 3 (ESAG3)-LIKE PROTEIN"/>
    <property type="match status" value="1"/>
</dbReference>
<comment type="caution">
    <text evidence="2">The sequence shown here is derived from an EMBL/GenBank/DDBJ whole genome shotgun (WGS) entry which is preliminary data.</text>
</comment>
<organism evidence="2 3">
    <name type="scientific">Claviceps africana</name>
    <dbReference type="NCBI Taxonomy" id="83212"/>
    <lineage>
        <taxon>Eukaryota</taxon>
        <taxon>Fungi</taxon>
        <taxon>Dikarya</taxon>
        <taxon>Ascomycota</taxon>
        <taxon>Pezizomycotina</taxon>
        <taxon>Sordariomycetes</taxon>
        <taxon>Hypocreomycetidae</taxon>
        <taxon>Hypocreales</taxon>
        <taxon>Clavicipitaceae</taxon>
        <taxon>Claviceps</taxon>
    </lineage>
</organism>
<keyword evidence="1" id="KW-0732">Signal</keyword>
<keyword evidence="3" id="KW-1185">Reference proteome</keyword>
<proteinExistence type="predicted"/>
<accession>A0A8K0NNX8</accession>
<evidence type="ECO:0000313" key="2">
    <source>
        <dbReference type="EMBL" id="KAG5929488.1"/>
    </source>
</evidence>
<name>A0A8K0NNX8_9HYPO</name>
<sequence>MAVFSSVRRNLVVAACLSLLLLAGFLNARDSFDMERFESINPFQANKTAQNAFPSYSNSGKKRSRLHFLIPASNSNLNFCYHLASAAANRYPVPTLIGWNGEGEMNIAQTHLAKLRAVKRYLDSLDVAEADDLILMADGYDIIHQLPPEVVIERYFELVREANEYLAQRMGLSVKEMKKKGTHQTIFFGPDKVCFPDDDENAARCWAAPASLLGPDPFGPSTDDVASKDPRWLNSGTIIGPVSDLSKVIDASIHEINVTYSQDYWQRDSDQYYLANLFGRQEYWRNRMFLQQVDTDEKHIIPEKESDTQETEFHMAIEYESSLFQTKNGNEMFTGHLQYNLADQTANVNIDLFEKGESFRPYPIKMPDNVRDALLKLFDSVPDAHPEVSGEEWIRLAHLGTNFVTKHIYGLWHCTGAKESLDFDYAKMWFYPFVKSLLRETAKAWQGQDPISTKLIDGRIWFPKRSYHETGVVNDEYGGGWSDESPHKFVTWREMCGHHEDMLFWGQQATGL</sequence>
<dbReference type="CDD" id="cd22997">
    <property type="entry name" value="GT_LH"/>
    <property type="match status" value="1"/>
</dbReference>
<reference evidence="2" key="1">
    <citation type="journal article" date="2020" name="bioRxiv">
        <title>Whole genome comparisons of ergot fungi reveals the divergence and evolution of species within the genus Claviceps are the result of varying mechanisms driving genome evolution and host range expansion.</title>
        <authorList>
            <person name="Wyka S.A."/>
            <person name="Mondo S.J."/>
            <person name="Liu M."/>
            <person name="Dettman J."/>
            <person name="Nalam V."/>
            <person name="Broders K.D."/>
        </authorList>
    </citation>
    <scope>NUCLEOTIDE SEQUENCE</scope>
    <source>
        <strain evidence="2">CCC 489</strain>
    </source>
</reference>
<evidence type="ECO:0000256" key="1">
    <source>
        <dbReference type="SAM" id="SignalP"/>
    </source>
</evidence>
<gene>
    <name evidence="2" type="ORF">E4U42_005753</name>
</gene>
<dbReference type="EMBL" id="SRPY01000055">
    <property type="protein sequence ID" value="KAG5929488.1"/>
    <property type="molecule type" value="Genomic_DNA"/>
</dbReference>
<feature type="chain" id="PRO_5035468168" evidence="1">
    <location>
        <begin position="29"/>
        <end position="512"/>
    </location>
</feature>
<dbReference type="OrthoDB" id="422736at2759"/>
<feature type="signal peptide" evidence="1">
    <location>
        <begin position="1"/>
        <end position="28"/>
    </location>
</feature>
<evidence type="ECO:0000313" key="3">
    <source>
        <dbReference type="Proteomes" id="UP000811619"/>
    </source>
</evidence>
<dbReference type="PANTHER" id="PTHR36587">
    <property type="entry name" value="EXPRESSION SITE-ASSOCIATED GENE 3 (ESAG3)-LIKE PROTEIN"/>
    <property type="match status" value="1"/>
</dbReference>
<dbReference type="AlphaFoldDB" id="A0A8K0NNX8"/>
<protein>
    <submittedName>
        <fullName evidence="2">Uncharacterized protein</fullName>
    </submittedName>
</protein>
<dbReference type="Proteomes" id="UP000811619">
    <property type="component" value="Unassembled WGS sequence"/>
</dbReference>